<dbReference type="GO" id="GO:0005829">
    <property type="term" value="C:cytosol"/>
    <property type="evidence" value="ECO:0007669"/>
    <property type="project" value="TreeGrafter"/>
</dbReference>
<dbReference type="EMBL" id="LT906446">
    <property type="protein sequence ID" value="SNU95917.1"/>
    <property type="molecule type" value="Genomic_DNA"/>
</dbReference>
<feature type="binding site" evidence="9">
    <location>
        <position position="264"/>
    </location>
    <ligand>
        <name>glycerol</name>
        <dbReference type="ChEBI" id="CHEBI:17754"/>
    </ligand>
</feature>
<comment type="catalytic activity">
    <reaction evidence="8">
        <text>glycerol + NAD(+) = dihydroxyacetone + NADH + H(+)</text>
        <dbReference type="Rhea" id="RHEA:13769"/>
        <dbReference type="ChEBI" id="CHEBI:15378"/>
        <dbReference type="ChEBI" id="CHEBI:16016"/>
        <dbReference type="ChEBI" id="CHEBI:17754"/>
        <dbReference type="ChEBI" id="CHEBI:57540"/>
        <dbReference type="ChEBI" id="CHEBI:57945"/>
        <dbReference type="EC" id="1.1.1.6"/>
    </reaction>
</comment>
<evidence type="ECO:0000256" key="4">
    <source>
        <dbReference type="ARBA" id="ARBA00023027"/>
    </source>
</evidence>
<feature type="domain" description="Alcohol dehydrogenase iron-type/glycerol dehydrogenase GldA" evidence="12">
    <location>
        <begin position="8"/>
        <end position="152"/>
    </location>
</feature>
<proteinExistence type="inferred from homology"/>
<reference evidence="13 14" key="1">
    <citation type="submission" date="2017-06" db="EMBL/GenBank/DDBJ databases">
        <authorList>
            <consortium name="Pathogen Informatics"/>
        </authorList>
    </citation>
    <scope>NUCLEOTIDE SEQUENCE [LARGE SCALE GENOMIC DNA]</scope>
    <source>
        <strain evidence="13 14">NCTC10570</strain>
    </source>
</reference>
<dbReference type="RefSeq" id="WP_027889321.1">
    <property type="nucleotide sequence ID" value="NZ_LT906446.1"/>
</dbReference>
<dbReference type="Gene3D" id="1.20.1090.10">
    <property type="entry name" value="Dehydroquinate synthase-like - alpha domain"/>
    <property type="match status" value="1"/>
</dbReference>
<feature type="binding site" evidence="9">
    <location>
        <position position="169"/>
    </location>
    <ligand>
        <name>glycerol</name>
        <dbReference type="ChEBI" id="CHEBI:17754"/>
    </ligand>
</feature>
<feature type="binding site" evidence="11">
    <location>
        <position position="129"/>
    </location>
    <ligand>
        <name>NAD(+)</name>
        <dbReference type="ChEBI" id="CHEBI:57540"/>
    </ligand>
</feature>
<dbReference type="PANTHER" id="PTHR43616">
    <property type="entry name" value="GLYCEROL DEHYDROGENASE"/>
    <property type="match status" value="1"/>
</dbReference>
<evidence type="ECO:0000256" key="3">
    <source>
        <dbReference type="ARBA" id="ARBA00023002"/>
    </source>
</evidence>
<dbReference type="PANTHER" id="PTHR43616:SF5">
    <property type="entry name" value="GLYCEROL DEHYDROGENASE 1"/>
    <property type="match status" value="1"/>
</dbReference>
<dbReference type="SUPFAM" id="SSF56796">
    <property type="entry name" value="Dehydroquinate synthase-like"/>
    <property type="match status" value="1"/>
</dbReference>
<keyword evidence="9" id="KW-0862">Zinc</keyword>
<dbReference type="Proteomes" id="UP000215383">
    <property type="component" value="Chromosome 1"/>
</dbReference>
<keyword evidence="4 11" id="KW-0520">NAD</keyword>
<evidence type="ECO:0000256" key="11">
    <source>
        <dbReference type="PIRSR" id="PIRSR000112-3"/>
    </source>
</evidence>
<feature type="binding site" evidence="11">
    <location>
        <begin position="94"/>
        <end position="98"/>
    </location>
    <ligand>
        <name>NAD(+)</name>
        <dbReference type="ChEBI" id="CHEBI:57540"/>
    </ligand>
</feature>
<evidence type="ECO:0000256" key="2">
    <source>
        <dbReference type="ARBA" id="ARBA00022723"/>
    </source>
</evidence>
<feature type="binding site" evidence="9">
    <location>
        <position position="281"/>
    </location>
    <ligand>
        <name>glycerol</name>
        <dbReference type="ChEBI" id="CHEBI:17754"/>
    </ligand>
</feature>
<evidence type="ECO:0000259" key="12">
    <source>
        <dbReference type="Pfam" id="PF00465"/>
    </source>
</evidence>
<dbReference type="GeneID" id="78506533"/>
<gene>
    <name evidence="13" type="primary">dhaD</name>
    <name evidence="13" type="ORF">SAMEA4364220_00502</name>
</gene>
<dbReference type="CDD" id="cd08170">
    <property type="entry name" value="GlyDH"/>
    <property type="match status" value="1"/>
</dbReference>
<keyword evidence="3 13" id="KW-0560">Oxidoreductase</keyword>
<dbReference type="PROSITE" id="PS00913">
    <property type="entry name" value="ADH_IRON_1"/>
    <property type="match status" value="1"/>
</dbReference>
<dbReference type="eggNOG" id="COG0371">
    <property type="taxonomic scope" value="Bacteria"/>
</dbReference>
<accession>A0A239TE13</accession>
<dbReference type="InterPro" id="IPR016205">
    <property type="entry name" value="Glycerol_DH"/>
</dbReference>
<organism evidence="13 14">
    <name type="scientific">Megamonas hypermegale</name>
    <dbReference type="NCBI Taxonomy" id="158847"/>
    <lineage>
        <taxon>Bacteria</taxon>
        <taxon>Bacillati</taxon>
        <taxon>Bacillota</taxon>
        <taxon>Negativicutes</taxon>
        <taxon>Selenomonadales</taxon>
        <taxon>Selenomonadaceae</taxon>
        <taxon>Megamonas</taxon>
    </lineage>
</organism>
<dbReference type="NCBIfam" id="NF006941">
    <property type="entry name" value="PRK09423.1"/>
    <property type="match status" value="1"/>
</dbReference>
<comment type="cofactor">
    <cofactor evidence="9">
        <name>Zn(2+)</name>
        <dbReference type="ChEBI" id="CHEBI:29105"/>
    </cofactor>
    <text evidence="9">Binds 1 zinc ion per subunit.</text>
</comment>
<feature type="binding site" evidence="10">
    <location>
        <position position="119"/>
    </location>
    <ligand>
        <name>glycerol</name>
        <dbReference type="ChEBI" id="CHEBI:17754"/>
    </ligand>
</feature>
<dbReference type="Pfam" id="PF00465">
    <property type="entry name" value="Fe-ADH"/>
    <property type="match status" value="1"/>
</dbReference>
<evidence type="ECO:0000256" key="5">
    <source>
        <dbReference type="ARBA" id="ARBA00037918"/>
    </source>
</evidence>
<name>A0A239TE13_9FIRM</name>
<keyword evidence="14" id="KW-1185">Reference proteome</keyword>
<dbReference type="InterPro" id="IPR001670">
    <property type="entry name" value="ADH_Fe/GldA"/>
</dbReference>
<evidence type="ECO:0000313" key="13">
    <source>
        <dbReference type="EMBL" id="SNU95917.1"/>
    </source>
</evidence>
<evidence type="ECO:0000256" key="6">
    <source>
        <dbReference type="ARBA" id="ARBA00039147"/>
    </source>
</evidence>
<comment type="pathway">
    <text evidence="5">Polyol metabolism; glycerol fermentation; glycerone phosphate from glycerol (oxidative route): step 1/2.</text>
</comment>
<evidence type="ECO:0000256" key="9">
    <source>
        <dbReference type="PIRSR" id="PIRSR000112-1"/>
    </source>
</evidence>
<dbReference type="PIRSF" id="PIRSF000112">
    <property type="entry name" value="Glycerol_dehydrogenase"/>
    <property type="match status" value="1"/>
</dbReference>
<evidence type="ECO:0000256" key="8">
    <source>
        <dbReference type="ARBA" id="ARBA00049006"/>
    </source>
</evidence>
<evidence type="ECO:0000256" key="1">
    <source>
        <dbReference type="ARBA" id="ARBA00007358"/>
    </source>
</evidence>
<dbReference type="Gene3D" id="3.40.50.1970">
    <property type="match status" value="1"/>
</dbReference>
<dbReference type="GO" id="GO:0008888">
    <property type="term" value="F:glycerol dehydrogenase (NAD+) activity"/>
    <property type="evidence" value="ECO:0007669"/>
    <property type="project" value="UniProtKB-EC"/>
</dbReference>
<dbReference type="InterPro" id="IPR018211">
    <property type="entry name" value="ADH_Fe_CS"/>
</dbReference>
<evidence type="ECO:0000256" key="7">
    <source>
        <dbReference type="ARBA" id="ARBA00040132"/>
    </source>
</evidence>
<dbReference type="AlphaFoldDB" id="A0A239TE13"/>
<dbReference type="GO" id="GO:0046872">
    <property type="term" value="F:metal ion binding"/>
    <property type="evidence" value="ECO:0007669"/>
    <property type="project" value="UniProtKB-KW"/>
</dbReference>
<sequence>MRKAFICPTKYVQGENELLNLGYFVSTYGKTALLIAHPDDIARVQDKLDKTAEKFGVKFVTSSFCGQCSRQEVARLQEVAKENKCDCTIGLGGGKAIDTAKCVAQGDALIIVPTIVATDAPTSHSAVLYTPDGAFDDYAYFKQSPSVILIDTTVIANAPVRFLVSGMGDALSTYFEARATTRAFANVNAGLPCGYREGLCGPAKSTNAAFIFAKTCYEMLLENGVKAKQACECNKVTQALENIIETNVLLSGIGFESGGLAAAHAIHDGLTILEGSHKYMHGEKVAFGTIIQLVLENAPKEELYEVLDFCLAVGLPVCLEDIGVDTITDEELMQVAEKSCIPEESIHSMPFPITIEEVAAAIITADKVGKDYKLSKMSK</sequence>
<comment type="similarity">
    <text evidence="1">Belongs to the iron-containing alcohol dehydrogenase family.</text>
</comment>
<protein>
    <recommendedName>
        <fullName evidence="7">Glycerol dehydrogenase</fullName>
        <ecNumber evidence="6">1.1.1.6</ecNumber>
    </recommendedName>
</protein>
<feature type="binding site" evidence="11">
    <location>
        <position position="123"/>
    </location>
    <ligand>
        <name>NAD(+)</name>
        <dbReference type="ChEBI" id="CHEBI:57540"/>
    </ligand>
</feature>
<dbReference type="EC" id="1.1.1.6" evidence="6"/>
<evidence type="ECO:0000256" key="10">
    <source>
        <dbReference type="PIRSR" id="PIRSR000112-2"/>
    </source>
</evidence>
<keyword evidence="2 9" id="KW-0479">Metal-binding</keyword>
<evidence type="ECO:0000313" key="14">
    <source>
        <dbReference type="Proteomes" id="UP000215383"/>
    </source>
</evidence>